<dbReference type="InterPro" id="IPR023606">
    <property type="entry name" value="CoA-Trfase_III_dom_1_sf"/>
</dbReference>
<dbReference type="InterPro" id="IPR050509">
    <property type="entry name" value="CoA-transferase_III"/>
</dbReference>
<dbReference type="EMBL" id="JAADZU010000022">
    <property type="protein sequence ID" value="NDK89704.1"/>
    <property type="molecule type" value="Genomic_DNA"/>
</dbReference>
<dbReference type="PANTHER" id="PTHR48228">
    <property type="entry name" value="SUCCINYL-COA--D-CITRAMALATE COA-TRANSFERASE"/>
    <property type="match status" value="1"/>
</dbReference>
<evidence type="ECO:0000313" key="3">
    <source>
        <dbReference type="EMBL" id="NDK89704.1"/>
    </source>
</evidence>
<evidence type="ECO:0000256" key="2">
    <source>
        <dbReference type="SAM" id="MobiDB-lite"/>
    </source>
</evidence>
<keyword evidence="4" id="KW-1185">Reference proteome</keyword>
<dbReference type="AlphaFoldDB" id="A0A7K3LN64"/>
<dbReference type="SUPFAM" id="SSF89796">
    <property type="entry name" value="CoA-transferase family III (CaiB/BaiF)"/>
    <property type="match status" value="1"/>
</dbReference>
<feature type="region of interest" description="Disordered" evidence="2">
    <location>
        <begin position="357"/>
        <end position="410"/>
    </location>
</feature>
<dbReference type="InterPro" id="IPR003673">
    <property type="entry name" value="CoA-Trfase_fam_III"/>
</dbReference>
<dbReference type="Pfam" id="PF02515">
    <property type="entry name" value="CoA_transf_3"/>
    <property type="match status" value="1"/>
</dbReference>
<dbReference type="GO" id="GO:0016740">
    <property type="term" value="F:transferase activity"/>
    <property type="evidence" value="ECO:0007669"/>
    <property type="project" value="UniProtKB-KW"/>
</dbReference>
<dbReference type="Proteomes" id="UP000466307">
    <property type="component" value="Unassembled WGS sequence"/>
</dbReference>
<accession>A0A7K3LN64</accession>
<comment type="caution">
    <text evidence="3">The sequence shown here is derived from an EMBL/GenBank/DDBJ whole genome shotgun (WGS) entry which is preliminary data.</text>
</comment>
<gene>
    <name evidence="3" type="ORF">GYA93_08945</name>
</gene>
<name>A0A7K3LN64_9ACTN</name>
<reference evidence="3 4" key="1">
    <citation type="submission" date="2020-01" db="EMBL/GenBank/DDBJ databases">
        <title>Investigation of new actinobacteria for the biodesulphurisation of diesel fuel.</title>
        <authorList>
            <person name="Athi Narayanan S.M."/>
        </authorList>
    </citation>
    <scope>NUCLEOTIDE SEQUENCE [LARGE SCALE GENOMIC DNA]</scope>
    <source>
        <strain evidence="3 4">213E</strain>
    </source>
</reference>
<keyword evidence="1 3" id="KW-0808">Transferase</keyword>
<dbReference type="PANTHER" id="PTHR48228:SF6">
    <property type="entry name" value="L-CARNITINE COA-TRANSFERASE"/>
    <property type="match status" value="1"/>
</dbReference>
<evidence type="ECO:0000256" key="1">
    <source>
        <dbReference type="ARBA" id="ARBA00022679"/>
    </source>
</evidence>
<sequence length="427" mass="44440">MTGDRWEQSGLAFLTGDPDGPPDHSCAPLLDRAQANLDRFRTLTGVRASHPDAAEFLSGRAALTGFRRGGRISAGGAARLIAARDTWCALSLPRPDDVDLIPALLRHPLENTDVWPHVEAAVAESDAAEFVARARLLGLAAAVLGEVTPAPTPIRSRGTTRAHRPMGDLLVADLSSLWAGPLCGRLLADAGATVVKVEGVTRPDGTRRGNPEFFTWMNGPKLTYAADFSRDPAAVARLLQAADVVIEASRPRALARYGLDADGLAPRPGQVWLRITAHGAENEAAQWVGFGDDAAVAGGLVGHTPRGPVFCADAIADPLTGIESARLVAEALDGGGGRLIDVALSAVAARHAACGTTGPGAGALSPRHDPRTQKPPIHGPQTERRPGLGETRPSVPLVGGHPIRAVGADNPVVDALVDERLTSPRGG</sequence>
<organism evidence="3 4">
    <name type="scientific">Gordonia desulfuricans</name>
    <dbReference type="NCBI Taxonomy" id="89051"/>
    <lineage>
        <taxon>Bacteria</taxon>
        <taxon>Bacillati</taxon>
        <taxon>Actinomycetota</taxon>
        <taxon>Actinomycetes</taxon>
        <taxon>Mycobacteriales</taxon>
        <taxon>Gordoniaceae</taxon>
        <taxon>Gordonia</taxon>
    </lineage>
</organism>
<proteinExistence type="predicted"/>
<dbReference type="RefSeq" id="WP_059035348.1">
    <property type="nucleotide sequence ID" value="NZ_JAADZU010000022.1"/>
</dbReference>
<dbReference type="Gene3D" id="3.40.50.10540">
    <property type="entry name" value="Crotonobetainyl-coa:carnitine coa-transferase, domain 1"/>
    <property type="match status" value="1"/>
</dbReference>
<feature type="region of interest" description="Disordered" evidence="2">
    <location>
        <begin position="1"/>
        <end position="22"/>
    </location>
</feature>
<evidence type="ECO:0000313" key="4">
    <source>
        <dbReference type="Proteomes" id="UP000466307"/>
    </source>
</evidence>
<protein>
    <submittedName>
        <fullName evidence="3">CoA transferase</fullName>
    </submittedName>
</protein>